<gene>
    <name evidence="2" type="ORF">SAMN05444362_10838</name>
</gene>
<keyword evidence="3" id="KW-1185">Reference proteome</keyword>
<dbReference type="PANTHER" id="PTHR30068">
    <property type="entry name" value="URONATE ISOMERASE"/>
    <property type="match status" value="1"/>
</dbReference>
<keyword evidence="2" id="KW-0012">Acyltransferase</keyword>
<reference evidence="3" key="1">
    <citation type="submission" date="2016-11" db="EMBL/GenBank/DDBJ databases">
        <authorList>
            <person name="Varghese N."/>
            <person name="Submissions S."/>
        </authorList>
    </citation>
    <scope>NUCLEOTIDE SEQUENCE [LARGE SCALE GENOMIC DNA]</scope>
    <source>
        <strain evidence="3">DSM 27370</strain>
    </source>
</reference>
<proteinExistence type="predicted"/>
<dbReference type="Proteomes" id="UP000184480">
    <property type="component" value="Unassembled WGS sequence"/>
</dbReference>
<feature type="domain" description="Phospholipid/glycerol acyltransferase" evidence="1">
    <location>
        <begin position="79"/>
        <end position="181"/>
    </location>
</feature>
<dbReference type="STRING" id="1346286.SAMN05444362_10838"/>
<keyword evidence="2" id="KW-0808">Transferase</keyword>
<dbReference type="Pfam" id="PF01553">
    <property type="entry name" value="Acyltransferase"/>
    <property type="match status" value="1"/>
</dbReference>
<dbReference type="EMBL" id="FQUC01000008">
    <property type="protein sequence ID" value="SHF60567.1"/>
    <property type="molecule type" value="Genomic_DNA"/>
</dbReference>
<dbReference type="RefSeq" id="WP_062178276.1">
    <property type="nucleotide sequence ID" value="NZ_BBXL01000004.1"/>
</dbReference>
<organism evidence="2 3">
    <name type="scientific">Dysgonomonas macrotermitis</name>
    <dbReference type="NCBI Taxonomy" id="1346286"/>
    <lineage>
        <taxon>Bacteria</taxon>
        <taxon>Pseudomonadati</taxon>
        <taxon>Bacteroidota</taxon>
        <taxon>Bacteroidia</taxon>
        <taxon>Bacteroidales</taxon>
        <taxon>Dysgonomonadaceae</taxon>
        <taxon>Dysgonomonas</taxon>
    </lineage>
</organism>
<protein>
    <submittedName>
        <fullName evidence="2">Acyltransferase</fullName>
    </submittedName>
</protein>
<name>A0A1M5D175_9BACT</name>
<dbReference type="GO" id="GO:0019698">
    <property type="term" value="P:D-galacturonate catabolic process"/>
    <property type="evidence" value="ECO:0007669"/>
    <property type="project" value="TreeGrafter"/>
</dbReference>
<evidence type="ECO:0000313" key="2">
    <source>
        <dbReference type="EMBL" id="SHF60567.1"/>
    </source>
</evidence>
<evidence type="ECO:0000313" key="3">
    <source>
        <dbReference type="Proteomes" id="UP000184480"/>
    </source>
</evidence>
<dbReference type="GO" id="GO:0042840">
    <property type="term" value="P:D-glucuronate catabolic process"/>
    <property type="evidence" value="ECO:0007669"/>
    <property type="project" value="TreeGrafter"/>
</dbReference>
<dbReference type="GO" id="GO:0016746">
    <property type="term" value="F:acyltransferase activity"/>
    <property type="evidence" value="ECO:0007669"/>
    <property type="project" value="UniProtKB-KW"/>
</dbReference>
<dbReference type="AlphaFoldDB" id="A0A1M5D175"/>
<sequence>MNSDKFSDIAPLEDHQVRDTIQELLVDPGFLHAVKYILPDVNWDEFSAEMSKYNTKFDFQSQMIAPTVWGLTRRTASSVESSGWESISKDKSNLFISNHRDIILDAGILNILLNSKGFETTEIAIGDNLLIHPWIEKLVKLNKSFLVKRGVSVRQMLEVSKHMSEYIHHTINEKRESVWLAQREGRAKDSNDRTQESLLKMLALWPETGSFIDRIKELNILPLSISYEFDPCDYLKAKEFQQKRDNPEYKKAQIDDLRNMEIGLLGFKGNIHFRLGKPINDKLDPIKLLDKKEQTAALAAVIDKEIHLNYEFYPCNYIAYDLLNNSDKFGNKYTDEQKNEFEEYLAKQIGKIDLENKDIPFLRIKLLEMYSNTLKNYLVAKGE</sequence>
<accession>A0A1M5D175</accession>
<dbReference type="OrthoDB" id="1078132at2"/>
<dbReference type="InterPro" id="IPR002123">
    <property type="entry name" value="Plipid/glycerol_acylTrfase"/>
</dbReference>
<evidence type="ECO:0000259" key="1">
    <source>
        <dbReference type="Pfam" id="PF01553"/>
    </source>
</evidence>
<dbReference type="PANTHER" id="PTHR30068:SF3">
    <property type="entry name" value="PHOSPHOLIPID_GLYCEROL ACYLTRANSFERASE DOMAIN-CONTAINING PROTEIN"/>
    <property type="match status" value="1"/>
</dbReference>